<proteinExistence type="predicted"/>
<name>A0A068EN06_9CAUD</name>
<evidence type="ECO:0000313" key="1">
    <source>
        <dbReference type="EMBL" id="AID50650.1"/>
    </source>
</evidence>
<accession>A0A068EN06</accession>
<dbReference type="Proteomes" id="UP000027382">
    <property type="component" value="Segment"/>
</dbReference>
<organism evidence="1 2">
    <name type="scientific">Bacillus phage CP-51</name>
    <dbReference type="NCBI Taxonomy" id="1391188"/>
    <lineage>
        <taxon>Viruses</taxon>
        <taxon>Duplodnaviria</taxon>
        <taxon>Heunggongvirae</taxon>
        <taxon>Uroviricota</taxon>
        <taxon>Caudoviricetes</taxon>
        <taxon>Herelleviridae</taxon>
        <taxon>Spounavirinae</taxon>
        <taxon>Siminovitchvirus</taxon>
        <taxon>Siminovitchvirus CP51</taxon>
    </lineage>
</organism>
<dbReference type="KEGG" id="vg:22277158"/>
<reference evidence="1" key="1">
    <citation type="journal article" date="2014" name="Virology">
        <title>The odd one out: Bacillus ACT bacteriophage CP-51 exhibits unusual properties compared to related Spounavirinae W.Ph. and Bastille.</title>
        <authorList>
            <person name="Klumpp J."/>
            <person name="Schmuki M."/>
            <person name="Sozhamannan S."/>
            <person name="Beyer W."/>
            <person name="Fouts D.E."/>
            <person name="Bernbach V."/>
            <person name="Calendar R."/>
            <person name="Loessner M.J."/>
        </authorList>
    </citation>
    <scope>NUCLEOTIDE SEQUENCE [LARGE SCALE GENOMIC DNA]</scope>
</reference>
<keyword evidence="2" id="KW-1185">Reference proteome</keyword>
<dbReference type="RefSeq" id="YP_009099259.1">
    <property type="nucleotide sequence ID" value="NC_025423.1"/>
</dbReference>
<sequence length="138" mass="16176">MIMVHFDFEGNCAWVHPEVLSSIEDGYDYEEVGLKHIEDLGWTVEHKMQSRGVIFQDERSGKYYMLELNREGDDFKGYEHLDYMDTKDSEGRIKCDEVIKEEIVSHIWKEVKQMNAHTENGVYEITKAIAKAKGKKKK</sequence>
<dbReference type="EMBL" id="KF554508">
    <property type="protein sequence ID" value="AID50650.1"/>
    <property type="molecule type" value="Genomic_DNA"/>
</dbReference>
<dbReference type="OrthoDB" id="35459at10239"/>
<dbReference type="GeneID" id="22277158"/>
<evidence type="ECO:0000313" key="2">
    <source>
        <dbReference type="Proteomes" id="UP000027382"/>
    </source>
</evidence>
<protein>
    <submittedName>
        <fullName evidence="1">Uncharacterized protein</fullName>
    </submittedName>
</protein>